<keyword evidence="2" id="KW-0677">Repeat</keyword>
<dbReference type="GeneID" id="108560583"/>
<evidence type="ECO:0000313" key="7">
    <source>
        <dbReference type="Proteomes" id="UP000695000"/>
    </source>
</evidence>
<gene>
    <name evidence="8" type="primary">LOC108560583</name>
</gene>
<feature type="region of interest" description="Disordered" evidence="4">
    <location>
        <begin position="1521"/>
        <end position="1588"/>
    </location>
</feature>
<dbReference type="Gene3D" id="2.130.10.10">
    <property type="entry name" value="YVTN repeat-like/Quinoprotein amine dehydrogenase"/>
    <property type="match status" value="4"/>
</dbReference>
<feature type="repeat" description="WD" evidence="3">
    <location>
        <begin position="1283"/>
        <end position="1324"/>
    </location>
</feature>
<dbReference type="PROSITE" id="PS50082">
    <property type="entry name" value="WD_REPEATS_2"/>
    <property type="match status" value="9"/>
</dbReference>
<dbReference type="InterPro" id="IPR036322">
    <property type="entry name" value="WD40_repeat_dom_sf"/>
</dbReference>
<dbReference type="InterPro" id="IPR020472">
    <property type="entry name" value="WD40_PAC1"/>
</dbReference>
<evidence type="ECO:0000256" key="2">
    <source>
        <dbReference type="ARBA" id="ARBA00022737"/>
    </source>
</evidence>
<keyword evidence="7" id="KW-1185">Reference proteome</keyword>
<dbReference type="Proteomes" id="UP000695000">
    <property type="component" value="Unplaced"/>
</dbReference>
<dbReference type="PANTHER" id="PTHR19871:SF28">
    <property type="entry name" value="AAA+ ATPASE DOMAIN-CONTAINING PROTEIN"/>
    <property type="match status" value="1"/>
</dbReference>
<dbReference type="PROSITE" id="PS50294">
    <property type="entry name" value="WD_REPEATS_REGION"/>
    <property type="match status" value="7"/>
</dbReference>
<feature type="repeat" description="WD" evidence="3">
    <location>
        <begin position="1368"/>
        <end position="1409"/>
    </location>
</feature>
<dbReference type="Gene3D" id="3.40.50.300">
    <property type="entry name" value="P-loop containing nucleotide triphosphate hydrolases"/>
    <property type="match status" value="1"/>
</dbReference>
<feature type="domain" description="Orc1-like AAA ATPase" evidence="5">
    <location>
        <begin position="337"/>
        <end position="465"/>
    </location>
</feature>
<dbReference type="SMART" id="SM00320">
    <property type="entry name" value="WD40"/>
    <property type="match status" value="13"/>
</dbReference>
<feature type="repeat" description="WD" evidence="3">
    <location>
        <begin position="1119"/>
        <end position="1160"/>
    </location>
</feature>
<sequence>MQSNDDIILEILQGQRTAKWPKAKVVKIFVASDKKDFVEERRLLLEFVGPELQIICDEYQIEVEIVDMHFGASERDGLCPRTLEDHLSEIKKCHEVSRGCFFISLIGSSYGQCSVPARIEDELFSELVKEDDAAADILRKWYIKDGDCYNIKDYGKLELPEWKVATDEIINALRAAGGVIEDKEAVVRLLRSTVEHQFNYAIELSEGAAHRMVNIIREFHYEHGHRDATAKHSRRDSETFKANVNSLIPEENQCHFTVPYKGDGSIDPDDEDHEIYLNKFKSMIFKKLQMLVKKSVKEDPDLKSRKKIVEENFQENITHLTMNYEDVKMDFSNSDIVNRIKEIVKGTTDSRHNPIVIYGQTGTGKTSLVKTLYRDFASWFDCKLLRIVRYISSTPRSAYNLELLRVICQQICIALKLPEGFLPKDASFDPLYINNWFQSLLRIFEDMNQKLVIFIDDLHLLNTLDTDPGSGLNWLPISLPRNCFLICTTGVELDAMRLTAVQKDRMKNPDCYLELPMADDSLSDQVESAFDELESLFGKPAVARLSALLTCSEYGFTETELLEILMPTSSNVSVISLENANFNFSTFCTIRRNMKPLLHEKVMNGKLIIEWRHWNIKGVARKRYLQNQETIRNTHTDIANIFFNEFCEEETSESEDEPAPLRSDVKETPFQSTIRSDVTYSTRHIEESWIHFLKSGDLAKLKGFTLCNYDFLLAVVHTISISYMRCILEHVRCYILDREIELVYHAIRKATDILTKDTYQLGTQIITWLRPVTDRSSSGGLMNSLVTAAMAWCDGFTLPLVVPLTDWLQPPLPSHSRTINTPQVYLVESTPNGQHVICCADSDPQLWHIMTNQLVHTFKGHSGKVICMAVTRQSQYLLTGSEDTSIIVWDLRALTMTLRIFEHIAPVLCITSALNNSVIVSGGDDSSIIVTSLGNGKLVMKIDHHRGPVTSVKVTSAGDILVSGSQDGNVCLWSLEDFTILNTISLQSGVRMIDVSSDSVFLLASCMDNNLHLRTLATGTELHSLAEHKSRVKSVCLTQDSCRAVVGCSDGRVYIYDVHSGKLAKTLTGQNGEVSAVRVTEKDDFLLTAGGNRVHFYPFRSDDTVKSLLKLNKKSQHHLLPHTGYLTCIDVSRDGLLAATGATDHLINIWQLNSHELILTLNSHSGSVTAVSFAPSSLFVASASEDKTVKVWGLTLGSLVSTFKGHQAPVITVHVMMDSSRIISSDRNDTLCIWLADNGNLLHSYTGPSNYVDVTNNMKYALCTNADNTLKIWSLIKDDEKFHVGHSEEITCFVLTMDSLHVITGSRDMSLKVWQVSGGKLSQVLIGHTDAVTCVAVSVADKSLIISGSCDSNLIVWDINTGADVHTLSAHLSYITCVKCSGDGSIAISGSDDKSLIIWDTKRGLPLTSLQMHLPILQVETSSDFSRISVLLKDTQYMPIICLHNTPAKYVKLPTYCAPDKDIIDNPKPAPKRQMRRLLKKEVSLDTYTWQKKYAHLTSNLVIPAVDERFKRRFSVSASMEEISKIPQKDGQPGLPNKQGSLAQSQHFDQLEALWNKRSPPRRKLHQSLSKQSSLAESHLDSSDDDHF</sequence>
<name>A0ABM1MGJ6_NICVS</name>
<accession>A0ABM1MGJ6</accession>
<dbReference type="RefSeq" id="XP_017773696.1">
    <property type="nucleotide sequence ID" value="XM_017918207.1"/>
</dbReference>
<evidence type="ECO:0000256" key="4">
    <source>
        <dbReference type="SAM" id="MobiDB-lite"/>
    </source>
</evidence>
<evidence type="ECO:0000259" key="6">
    <source>
        <dbReference type="Pfam" id="PF25469"/>
    </source>
</evidence>
<dbReference type="SUPFAM" id="SSF52540">
    <property type="entry name" value="P-loop containing nucleoside triphosphate hydrolases"/>
    <property type="match status" value="1"/>
</dbReference>
<feature type="repeat" description="WD" evidence="3">
    <location>
        <begin position="858"/>
        <end position="899"/>
    </location>
</feature>
<proteinExistence type="predicted"/>
<dbReference type="CDD" id="cd00200">
    <property type="entry name" value="WD40"/>
    <property type="match status" value="2"/>
</dbReference>
<dbReference type="PROSITE" id="PS00675">
    <property type="entry name" value="SIGMA54_INTERACT_1"/>
    <property type="match status" value="1"/>
</dbReference>
<feature type="repeat" description="WD" evidence="3">
    <location>
        <begin position="1161"/>
        <end position="1202"/>
    </location>
</feature>
<dbReference type="PANTHER" id="PTHR19871">
    <property type="entry name" value="BETA TRANSDUCIN-RELATED PROTEIN"/>
    <property type="match status" value="1"/>
</dbReference>
<dbReference type="SUPFAM" id="SSF50978">
    <property type="entry name" value="WD40 repeat-like"/>
    <property type="match status" value="1"/>
</dbReference>
<keyword evidence="1 3" id="KW-0853">WD repeat</keyword>
<dbReference type="InterPro" id="IPR001680">
    <property type="entry name" value="WD40_rpt"/>
</dbReference>
<dbReference type="InterPro" id="IPR027417">
    <property type="entry name" value="P-loop_NTPase"/>
</dbReference>
<dbReference type="Pfam" id="PF00400">
    <property type="entry name" value="WD40"/>
    <property type="match status" value="9"/>
</dbReference>
<dbReference type="Pfam" id="PF13191">
    <property type="entry name" value="AAA_16"/>
    <property type="match status" value="1"/>
</dbReference>
<dbReference type="PROSITE" id="PS00678">
    <property type="entry name" value="WD_REPEATS_1"/>
    <property type="match status" value="3"/>
</dbReference>
<dbReference type="InterPro" id="IPR015943">
    <property type="entry name" value="WD40/YVTN_repeat-like_dom_sf"/>
</dbReference>
<evidence type="ECO:0000256" key="3">
    <source>
        <dbReference type="PROSITE-ProRule" id="PRU00221"/>
    </source>
</evidence>
<dbReference type="Pfam" id="PF25469">
    <property type="entry name" value="WHD_NWD1"/>
    <property type="match status" value="1"/>
</dbReference>
<feature type="compositionally biased region" description="Basic and acidic residues" evidence="4">
    <location>
        <begin position="1578"/>
        <end position="1588"/>
    </location>
</feature>
<dbReference type="SUPFAM" id="SSF50998">
    <property type="entry name" value="Quinoprotein alcohol dehydrogenase-like"/>
    <property type="match status" value="1"/>
</dbReference>
<organism evidence="7 8">
    <name type="scientific">Nicrophorus vespilloides</name>
    <name type="common">Boreal carrion beetle</name>
    <dbReference type="NCBI Taxonomy" id="110193"/>
    <lineage>
        <taxon>Eukaryota</taxon>
        <taxon>Metazoa</taxon>
        <taxon>Ecdysozoa</taxon>
        <taxon>Arthropoda</taxon>
        <taxon>Hexapoda</taxon>
        <taxon>Insecta</taxon>
        <taxon>Pterygota</taxon>
        <taxon>Neoptera</taxon>
        <taxon>Endopterygota</taxon>
        <taxon>Coleoptera</taxon>
        <taxon>Polyphaga</taxon>
        <taxon>Staphyliniformia</taxon>
        <taxon>Silphidae</taxon>
        <taxon>Nicrophorinae</taxon>
        <taxon>Nicrophorus</taxon>
    </lineage>
</organism>
<evidence type="ECO:0000259" key="5">
    <source>
        <dbReference type="Pfam" id="PF13191"/>
    </source>
</evidence>
<dbReference type="InterPro" id="IPR052752">
    <property type="entry name" value="NACHT-WD_repeat"/>
</dbReference>
<feature type="repeat" description="WD" evidence="3">
    <location>
        <begin position="1203"/>
        <end position="1244"/>
    </location>
</feature>
<feature type="repeat" description="WD" evidence="3">
    <location>
        <begin position="942"/>
        <end position="983"/>
    </location>
</feature>
<dbReference type="InterPro" id="IPR011047">
    <property type="entry name" value="Quinoprotein_ADH-like_sf"/>
</dbReference>
<dbReference type="InterPro" id="IPR057588">
    <property type="entry name" value="NWD1/2-like_WH"/>
</dbReference>
<dbReference type="InterPro" id="IPR019775">
    <property type="entry name" value="WD40_repeat_CS"/>
</dbReference>
<reference evidence="8" key="1">
    <citation type="submission" date="2025-08" db="UniProtKB">
        <authorList>
            <consortium name="RefSeq"/>
        </authorList>
    </citation>
    <scope>IDENTIFICATION</scope>
</reference>
<dbReference type="InterPro" id="IPR041664">
    <property type="entry name" value="AAA_16"/>
</dbReference>
<dbReference type="InterPro" id="IPR025662">
    <property type="entry name" value="Sigma_54_int_dom_ATP-bd_1"/>
</dbReference>
<evidence type="ECO:0000313" key="8">
    <source>
        <dbReference type="RefSeq" id="XP_017773696.1"/>
    </source>
</evidence>
<evidence type="ECO:0000256" key="1">
    <source>
        <dbReference type="ARBA" id="ARBA00022574"/>
    </source>
</evidence>
<feature type="domain" description="NWD1/2-like winged helix-turn-helix" evidence="6">
    <location>
        <begin position="519"/>
        <end position="631"/>
    </location>
</feature>
<feature type="repeat" description="WD" evidence="3">
    <location>
        <begin position="1025"/>
        <end position="1066"/>
    </location>
</feature>
<feature type="compositionally biased region" description="Polar residues" evidence="4">
    <location>
        <begin position="1538"/>
        <end position="1548"/>
    </location>
</feature>
<dbReference type="PRINTS" id="PR00320">
    <property type="entry name" value="GPROTEINBRPT"/>
</dbReference>
<feature type="repeat" description="WD" evidence="3">
    <location>
        <begin position="1325"/>
        <end position="1367"/>
    </location>
</feature>
<protein>
    <submittedName>
        <fullName evidence="8">NACHT domain- and WD repeat-containing protein 1</fullName>
    </submittedName>
</protein>